<name>A0A9Q0N0W4_9DIPT</name>
<keyword evidence="5" id="KW-0496">Mitochondrion</keyword>
<keyword evidence="7" id="KW-1185">Reference proteome</keyword>
<dbReference type="PANTHER" id="PTHR48417">
    <property type="entry name" value="ATP SYNTHASE F1 SUBUNIT EPSILON"/>
    <property type="match status" value="1"/>
</dbReference>
<gene>
    <name evidence="6" type="primary">mai-2</name>
    <name evidence="6" type="ORF">Bhyg_05885</name>
</gene>
<comment type="caution">
    <text evidence="6">The sequence shown here is derived from an EMBL/GenBank/DDBJ whole genome shotgun (WGS) entry which is preliminary data.</text>
</comment>
<dbReference type="GO" id="GO:0042030">
    <property type="term" value="F:ATPase inhibitor activity"/>
    <property type="evidence" value="ECO:0007669"/>
    <property type="project" value="InterPro"/>
</dbReference>
<dbReference type="PANTHER" id="PTHR48417:SF1">
    <property type="entry name" value="ATP SYNTHASE F1 SUBUNIT EPSILON"/>
    <property type="match status" value="1"/>
</dbReference>
<keyword evidence="3" id="KW-0809">Transit peptide</keyword>
<evidence type="ECO:0000256" key="1">
    <source>
        <dbReference type="ARBA" id="ARBA00004173"/>
    </source>
</evidence>
<dbReference type="OrthoDB" id="10045676at2759"/>
<reference evidence="6" key="1">
    <citation type="submission" date="2022-07" db="EMBL/GenBank/DDBJ databases">
        <authorList>
            <person name="Trinca V."/>
            <person name="Uliana J.V.C."/>
            <person name="Torres T.T."/>
            <person name="Ward R.J."/>
            <person name="Monesi N."/>
        </authorList>
    </citation>
    <scope>NUCLEOTIDE SEQUENCE</scope>
    <source>
        <strain evidence="6">HSMRA1968</strain>
        <tissue evidence="6">Whole embryos</tissue>
    </source>
</reference>
<dbReference type="Pfam" id="PF04568">
    <property type="entry name" value="IATP"/>
    <property type="match status" value="1"/>
</dbReference>
<evidence type="ECO:0000256" key="3">
    <source>
        <dbReference type="ARBA" id="ARBA00022946"/>
    </source>
</evidence>
<dbReference type="AlphaFoldDB" id="A0A9Q0N0W4"/>
<accession>A0A9Q0N0W4</accession>
<evidence type="ECO:0000313" key="7">
    <source>
        <dbReference type="Proteomes" id="UP001151699"/>
    </source>
</evidence>
<comment type="subcellular location">
    <subcellularLocation>
        <location evidence="1">Mitochondrion</location>
    </subcellularLocation>
</comment>
<comment type="similarity">
    <text evidence="2">Belongs to the ATPase inhibitor family.</text>
</comment>
<dbReference type="Gene3D" id="1.20.5.500">
    <property type="entry name" value="Single helix bin"/>
    <property type="match status" value="1"/>
</dbReference>
<organism evidence="6 7">
    <name type="scientific">Pseudolycoriella hygida</name>
    <dbReference type="NCBI Taxonomy" id="35572"/>
    <lineage>
        <taxon>Eukaryota</taxon>
        <taxon>Metazoa</taxon>
        <taxon>Ecdysozoa</taxon>
        <taxon>Arthropoda</taxon>
        <taxon>Hexapoda</taxon>
        <taxon>Insecta</taxon>
        <taxon>Pterygota</taxon>
        <taxon>Neoptera</taxon>
        <taxon>Endopterygota</taxon>
        <taxon>Diptera</taxon>
        <taxon>Nematocera</taxon>
        <taxon>Sciaroidea</taxon>
        <taxon>Sciaridae</taxon>
        <taxon>Pseudolycoriella</taxon>
    </lineage>
</organism>
<dbReference type="EMBL" id="WJQU01000002">
    <property type="protein sequence ID" value="KAJ6640952.1"/>
    <property type="molecule type" value="Genomic_DNA"/>
</dbReference>
<dbReference type="Proteomes" id="UP001151699">
    <property type="component" value="Chromosome B"/>
</dbReference>
<protein>
    <submittedName>
        <fullName evidence="6">ATPase inhibitor mai-2, mitochondrial</fullName>
    </submittedName>
</protein>
<keyword evidence="4" id="KW-0175">Coiled coil</keyword>
<evidence type="ECO:0000256" key="2">
    <source>
        <dbReference type="ARBA" id="ARBA00010901"/>
    </source>
</evidence>
<evidence type="ECO:0000313" key="6">
    <source>
        <dbReference type="EMBL" id="KAJ6640952.1"/>
    </source>
</evidence>
<dbReference type="InterPro" id="IPR007648">
    <property type="entry name" value="ATPase_inhibitor_mt"/>
</dbReference>
<evidence type="ECO:0000256" key="4">
    <source>
        <dbReference type="ARBA" id="ARBA00023054"/>
    </source>
</evidence>
<proteinExistence type="inferred from homology"/>
<evidence type="ECO:0000256" key="5">
    <source>
        <dbReference type="ARBA" id="ARBA00023128"/>
    </source>
</evidence>
<dbReference type="SUPFAM" id="SSF64602">
    <property type="entry name" value="F1 ATPase inhibitor, IF1, C-terminal domain"/>
    <property type="match status" value="1"/>
</dbReference>
<dbReference type="GO" id="GO:0005739">
    <property type="term" value="C:mitochondrion"/>
    <property type="evidence" value="ECO:0007669"/>
    <property type="project" value="UniProtKB-SubCell"/>
</dbReference>
<sequence length="96" mass="10841">MNALKRTTVFAPRMIRFAPMSSKDQSHAGAINEAGGTFGKLEVAREAEYFYKKQLEQLAQLKAKDSVSAEEMLKKQIQEHEDALNRSKESLAKLKK</sequence>